<feature type="chain" id="PRO_5047455635" evidence="3">
    <location>
        <begin position="30"/>
        <end position="397"/>
    </location>
</feature>
<name>A0ABU5DPU5_9BURK</name>
<feature type="compositionally biased region" description="Basic and acidic residues" evidence="1">
    <location>
        <begin position="260"/>
        <end position="281"/>
    </location>
</feature>
<evidence type="ECO:0000256" key="2">
    <source>
        <dbReference type="SAM" id="Phobius"/>
    </source>
</evidence>
<organism evidence="4 5">
    <name type="scientific">Roseateles agri</name>
    <dbReference type="NCBI Taxonomy" id="3098619"/>
    <lineage>
        <taxon>Bacteria</taxon>
        <taxon>Pseudomonadati</taxon>
        <taxon>Pseudomonadota</taxon>
        <taxon>Betaproteobacteria</taxon>
        <taxon>Burkholderiales</taxon>
        <taxon>Sphaerotilaceae</taxon>
        <taxon>Roseateles</taxon>
    </lineage>
</organism>
<evidence type="ECO:0000313" key="4">
    <source>
        <dbReference type="EMBL" id="MDY0748345.1"/>
    </source>
</evidence>
<protein>
    <submittedName>
        <fullName evidence="4">Tetratricopeptide repeat protein</fullName>
    </submittedName>
</protein>
<evidence type="ECO:0000256" key="3">
    <source>
        <dbReference type="SAM" id="SignalP"/>
    </source>
</evidence>
<feature type="transmembrane region" description="Helical" evidence="2">
    <location>
        <begin position="152"/>
        <end position="170"/>
    </location>
</feature>
<feature type="region of interest" description="Disordered" evidence="1">
    <location>
        <begin position="260"/>
        <end position="300"/>
    </location>
</feature>
<keyword evidence="2" id="KW-0812">Transmembrane</keyword>
<keyword evidence="2" id="KW-1133">Transmembrane helix</keyword>
<comment type="caution">
    <text evidence="4">The sequence shown here is derived from an EMBL/GenBank/DDBJ whole genome shotgun (WGS) entry which is preliminary data.</text>
</comment>
<accession>A0ABU5DPU5</accession>
<feature type="signal peptide" evidence="3">
    <location>
        <begin position="1"/>
        <end position="29"/>
    </location>
</feature>
<keyword evidence="5" id="KW-1185">Reference proteome</keyword>
<sequence>MNHSTSFLSFAWRALLALGLAMLALGAHADPKDDIKADMVAGRWPQAEERLTEVLKKHPDNALAFYWYAQVLEKQGKTSEARDALANAERLAPNERFAGNREQLAQMKARLGVGAPTITAAAETPAVVAPSVVPAPEPRREPVPEPEHRSGGMFWVFVAAGVLLVVLVMVSRRSGSAGLKQERERWASELNDASKDLADAQLVSDANPALSEAQRLSNYDRIRLVKSDLSAHQSSLASRSDFGPTQALVLRARDLAAELRGEERPSERLRREQQEQLDREAQVAAARGQGQGYGPGYGPGYGQPTAGGSLLRDAAMIGGGAVLGSILAGSASAHERRDDRGSAFGGGSGSLHEVDDDQRFGRNDGGGIDVGGSDAGFDFGGSDSGSDVGGGGSDDFS</sequence>
<dbReference type="SUPFAM" id="SSF48452">
    <property type="entry name" value="TPR-like"/>
    <property type="match status" value="1"/>
</dbReference>
<evidence type="ECO:0000313" key="5">
    <source>
        <dbReference type="Proteomes" id="UP001285263"/>
    </source>
</evidence>
<dbReference type="EMBL" id="JAXCLA010000010">
    <property type="protein sequence ID" value="MDY0748345.1"/>
    <property type="molecule type" value="Genomic_DNA"/>
</dbReference>
<reference evidence="4 5" key="1">
    <citation type="submission" date="2023-11" db="EMBL/GenBank/DDBJ databases">
        <title>Paucibacter sp. nov., isolated from fresh soil in Korea.</title>
        <authorList>
            <person name="Le N.T.T."/>
        </authorList>
    </citation>
    <scope>NUCLEOTIDE SEQUENCE [LARGE SCALE GENOMIC DNA]</scope>
    <source>
        <strain evidence="4 5">R3-3</strain>
    </source>
</reference>
<dbReference type="InterPro" id="IPR011990">
    <property type="entry name" value="TPR-like_helical_dom_sf"/>
</dbReference>
<dbReference type="Pfam" id="PF13432">
    <property type="entry name" value="TPR_16"/>
    <property type="match status" value="1"/>
</dbReference>
<keyword evidence="3" id="KW-0732">Signal</keyword>
<gene>
    <name evidence="4" type="ORF">SNE35_27855</name>
</gene>
<feature type="region of interest" description="Disordered" evidence="1">
    <location>
        <begin position="337"/>
        <end position="397"/>
    </location>
</feature>
<feature type="compositionally biased region" description="Gly residues" evidence="1">
    <location>
        <begin position="363"/>
        <end position="397"/>
    </location>
</feature>
<dbReference type="Gene3D" id="1.25.40.10">
    <property type="entry name" value="Tetratricopeptide repeat domain"/>
    <property type="match status" value="1"/>
</dbReference>
<feature type="compositionally biased region" description="Gly residues" evidence="1">
    <location>
        <begin position="289"/>
        <end position="300"/>
    </location>
</feature>
<dbReference type="Proteomes" id="UP001285263">
    <property type="component" value="Unassembled WGS sequence"/>
</dbReference>
<proteinExistence type="predicted"/>
<keyword evidence="2" id="KW-0472">Membrane</keyword>
<evidence type="ECO:0000256" key="1">
    <source>
        <dbReference type="SAM" id="MobiDB-lite"/>
    </source>
</evidence>
<dbReference type="RefSeq" id="WP_320426317.1">
    <property type="nucleotide sequence ID" value="NZ_JAXCLA010000010.1"/>
</dbReference>